<dbReference type="Gene3D" id="1.10.530.10">
    <property type="match status" value="1"/>
</dbReference>
<accession>A0ABN2VKV7</accession>
<proteinExistence type="inferred from homology"/>
<comment type="similarity">
    <text evidence="1">Belongs to the transglycosylase family. Rpf subfamily.</text>
</comment>
<dbReference type="PROSITE" id="PS51782">
    <property type="entry name" value="LYSM"/>
    <property type="match status" value="1"/>
</dbReference>
<comment type="caution">
    <text evidence="6">The sequence shown here is derived from an EMBL/GenBank/DDBJ whole genome shotgun (WGS) entry which is preliminary data.</text>
</comment>
<evidence type="ECO:0000256" key="4">
    <source>
        <dbReference type="SAM" id="SignalP"/>
    </source>
</evidence>
<evidence type="ECO:0000256" key="1">
    <source>
        <dbReference type="ARBA" id="ARBA00010830"/>
    </source>
</evidence>
<reference evidence="6 7" key="1">
    <citation type="journal article" date="2019" name="Int. J. Syst. Evol. Microbiol.">
        <title>The Global Catalogue of Microorganisms (GCM) 10K type strain sequencing project: providing services to taxonomists for standard genome sequencing and annotation.</title>
        <authorList>
            <consortium name="The Broad Institute Genomics Platform"/>
            <consortium name="The Broad Institute Genome Sequencing Center for Infectious Disease"/>
            <person name="Wu L."/>
            <person name="Ma J."/>
        </authorList>
    </citation>
    <scope>NUCLEOTIDE SEQUENCE [LARGE SCALE GENOMIC DNA]</scope>
    <source>
        <strain evidence="6 7">JCM 16014</strain>
    </source>
</reference>
<dbReference type="InterPro" id="IPR023346">
    <property type="entry name" value="Lysozyme-like_dom_sf"/>
</dbReference>
<gene>
    <name evidence="6" type="primary">rpfA</name>
    <name evidence="6" type="ORF">GCM10009839_90700</name>
</gene>
<evidence type="ECO:0000313" key="6">
    <source>
        <dbReference type="EMBL" id="GAA2064967.1"/>
    </source>
</evidence>
<feature type="domain" description="LysM" evidence="5">
    <location>
        <begin position="213"/>
        <end position="261"/>
    </location>
</feature>
<dbReference type="InterPro" id="IPR018392">
    <property type="entry name" value="LysM"/>
</dbReference>
<dbReference type="CDD" id="cd00118">
    <property type="entry name" value="LysM"/>
    <property type="match status" value="1"/>
</dbReference>
<dbReference type="PANTHER" id="PTHR34700">
    <property type="entry name" value="POTASSIUM BINDING PROTEIN KBP"/>
    <property type="match status" value="1"/>
</dbReference>
<evidence type="ECO:0000256" key="3">
    <source>
        <dbReference type="SAM" id="MobiDB-lite"/>
    </source>
</evidence>
<evidence type="ECO:0000259" key="5">
    <source>
        <dbReference type="PROSITE" id="PS51782"/>
    </source>
</evidence>
<dbReference type="Pfam" id="PF01476">
    <property type="entry name" value="LysM"/>
    <property type="match status" value="1"/>
</dbReference>
<dbReference type="PANTHER" id="PTHR34700:SF4">
    <property type="entry name" value="PHAGE-LIKE ELEMENT PBSX PROTEIN XKDP"/>
    <property type="match status" value="1"/>
</dbReference>
<keyword evidence="2" id="KW-0378">Hydrolase</keyword>
<dbReference type="SMART" id="SM00257">
    <property type="entry name" value="LysM"/>
    <property type="match status" value="1"/>
</dbReference>
<organism evidence="6 7">
    <name type="scientific">Catenulispora yoronensis</name>
    <dbReference type="NCBI Taxonomy" id="450799"/>
    <lineage>
        <taxon>Bacteria</taxon>
        <taxon>Bacillati</taxon>
        <taxon>Actinomycetota</taxon>
        <taxon>Actinomycetes</taxon>
        <taxon>Catenulisporales</taxon>
        <taxon>Catenulisporaceae</taxon>
        <taxon>Catenulispora</taxon>
    </lineage>
</organism>
<keyword evidence="4" id="KW-0732">Signal</keyword>
<dbReference type="InterPro" id="IPR052196">
    <property type="entry name" value="Bact_Kbp"/>
</dbReference>
<feature type="signal peptide" evidence="4">
    <location>
        <begin position="1"/>
        <end position="38"/>
    </location>
</feature>
<dbReference type="SUPFAM" id="SSF54106">
    <property type="entry name" value="LysM domain"/>
    <property type="match status" value="1"/>
</dbReference>
<dbReference type="SUPFAM" id="SSF53955">
    <property type="entry name" value="Lysozyme-like"/>
    <property type="match status" value="1"/>
</dbReference>
<dbReference type="Gene3D" id="3.10.350.10">
    <property type="entry name" value="LysM domain"/>
    <property type="match status" value="1"/>
</dbReference>
<feature type="region of interest" description="Disordered" evidence="3">
    <location>
        <begin position="122"/>
        <end position="213"/>
    </location>
</feature>
<dbReference type="RefSeq" id="WP_344671969.1">
    <property type="nucleotide sequence ID" value="NZ_BAAAQN010000099.1"/>
</dbReference>
<feature type="chain" id="PRO_5046144637" evidence="4">
    <location>
        <begin position="39"/>
        <end position="261"/>
    </location>
</feature>
<dbReference type="CDD" id="cd13925">
    <property type="entry name" value="RPF"/>
    <property type="match status" value="1"/>
</dbReference>
<dbReference type="InterPro" id="IPR010618">
    <property type="entry name" value="RPF"/>
</dbReference>
<dbReference type="Pfam" id="PF06737">
    <property type="entry name" value="Transglycosylas"/>
    <property type="match status" value="1"/>
</dbReference>
<dbReference type="Proteomes" id="UP001500751">
    <property type="component" value="Unassembled WGS sequence"/>
</dbReference>
<evidence type="ECO:0000313" key="7">
    <source>
        <dbReference type="Proteomes" id="UP001500751"/>
    </source>
</evidence>
<sequence length="261" mass="26986">MLFKQSKLSTRKKTGIAVATVAGAAVILPAVMASTADAASVSTWDRVAACESGGNWSINTGNGYYGGLQFSTSSWLGAGGGKYAGRADLASKDQQIAVAENLLRMQGPGAWPVCGARAGLSAGGAAANVNPGSASSSTTTSTQKTQTQTQAPKAQTQQSKPVTQTPKTQKTQTPKTQSQAPKAQTQAPKQQSKPATQAQATQPTAVTTQPTGQTYTVKSGDTLSRIALTHHVDGGWQNLYQLNKGQISNPNLIFPGQVIKL</sequence>
<dbReference type="EMBL" id="BAAAQN010000099">
    <property type="protein sequence ID" value="GAA2064967.1"/>
    <property type="molecule type" value="Genomic_DNA"/>
</dbReference>
<name>A0ABN2VKV7_9ACTN</name>
<dbReference type="InterPro" id="IPR036779">
    <property type="entry name" value="LysM_dom_sf"/>
</dbReference>
<keyword evidence="7" id="KW-1185">Reference proteome</keyword>
<evidence type="ECO:0000256" key="2">
    <source>
        <dbReference type="ARBA" id="ARBA00022801"/>
    </source>
</evidence>
<protein>
    <submittedName>
        <fullName evidence="6">Resuscitation-promoting factor protein RpfA</fullName>
    </submittedName>
</protein>